<dbReference type="EMBL" id="CP017478">
    <property type="protein sequence ID" value="AOW22071.1"/>
    <property type="molecule type" value="Genomic_DNA"/>
</dbReference>
<dbReference type="Proteomes" id="UP000176050">
    <property type="component" value="Chromosome"/>
</dbReference>
<organism evidence="3 4">
    <name type="scientific">Urechidicola croceus</name>
    <dbReference type="NCBI Taxonomy" id="1850246"/>
    <lineage>
        <taxon>Bacteria</taxon>
        <taxon>Pseudomonadati</taxon>
        <taxon>Bacteroidota</taxon>
        <taxon>Flavobacteriia</taxon>
        <taxon>Flavobacteriales</taxon>
        <taxon>Flavobacteriaceae</taxon>
        <taxon>Urechidicola</taxon>
    </lineage>
</organism>
<dbReference type="SUPFAM" id="SSF63411">
    <property type="entry name" value="LuxS/MPP-like metallohydrolase"/>
    <property type="match status" value="2"/>
</dbReference>
<dbReference type="KEGG" id="lul:LPB138_09365"/>
<reference evidence="3 4" key="1">
    <citation type="submission" date="2016-10" db="EMBL/GenBank/DDBJ databases">
        <title>Lutibacter sp. LPB0138, isolated from marine gastropod.</title>
        <authorList>
            <person name="Kim E."/>
            <person name="Yi H."/>
        </authorList>
    </citation>
    <scope>NUCLEOTIDE SEQUENCE [LARGE SCALE GENOMIC DNA]</scope>
    <source>
        <strain evidence="3 4">LPB0138</strain>
    </source>
</reference>
<dbReference type="Pfam" id="PF00675">
    <property type="entry name" value="Peptidase_M16"/>
    <property type="match status" value="1"/>
</dbReference>
<gene>
    <name evidence="3" type="ORF">LPB138_09365</name>
</gene>
<evidence type="ECO:0000259" key="2">
    <source>
        <dbReference type="Pfam" id="PF05193"/>
    </source>
</evidence>
<dbReference type="InterPro" id="IPR011765">
    <property type="entry name" value="Pept_M16_N"/>
</dbReference>
<evidence type="ECO:0000313" key="4">
    <source>
        <dbReference type="Proteomes" id="UP000176050"/>
    </source>
</evidence>
<dbReference type="InterPro" id="IPR011249">
    <property type="entry name" value="Metalloenz_LuxS/M16"/>
</dbReference>
<evidence type="ECO:0000313" key="3">
    <source>
        <dbReference type="EMBL" id="AOW22071.1"/>
    </source>
</evidence>
<feature type="domain" description="Peptidase M16 C-terminal" evidence="2">
    <location>
        <begin position="146"/>
        <end position="325"/>
    </location>
</feature>
<dbReference type="InterPro" id="IPR050361">
    <property type="entry name" value="MPP/UQCRC_Complex"/>
</dbReference>
<protein>
    <submittedName>
        <fullName evidence="3">Peptidase M16</fullName>
    </submittedName>
</protein>
<keyword evidence="4" id="KW-1185">Reference proteome</keyword>
<evidence type="ECO:0000259" key="1">
    <source>
        <dbReference type="Pfam" id="PF00675"/>
    </source>
</evidence>
<proteinExistence type="predicted"/>
<name>A0A1D8PBZ8_9FLAO</name>
<sequence>MVVENHKLPRVSATLTIDNGPLFEGDIAGVSSLTGQILGSGTTTMSKDDFNEEIDFLGANVSFSSQGASMSSLSKYFPKVLGLMADGALNPTFTQEEFDSQQNQLVEGIKVNEKDVSTVAGQVQGALVYGKNHPKGEFVTTETAANVTLDDVKSFYNKYYNPNNAYLIIIGDVNFNDVKSLVTSNFSKWKKGETINYTIPKVTNVTQPEINFIDMPNAVQSNISITNSVNLKKADPDYYAALLANRILGGGGDARLYNNLRETNGFTYGAYSSIGNDHETATRFNAFAKVRNEVTDSSVVEFLKEIKRIRMDLVSDAELKQAKAAYVGSFVRALEQPSTAARYALNIETEDLPADYYEDYLKNINAVSAEQVKAAANKFFKEDNLRIIIVGKGKDVIPALEKLPYSINYFDKEGNPTEKPDLGSKIADGVTMNSVLQKYIEAIGGIDKIKAVRSIVTSYEGSSPMGTIGMVEKRLNDKFAQVTSVNGNPMMGIIATQTEMFMKQGGNKIPLPPTFLEDTKPTLGTFYELAILNNPSAKLVGIEKVDGKDAYKIELKGNAMSAASFYDVETGLKLKETSEIDMGGQIQTSEVNFSDYKDVNGILFANKKSTELGPQVVEMFLKEAFIDTGVTDADFE</sequence>
<dbReference type="PANTHER" id="PTHR11851">
    <property type="entry name" value="METALLOPROTEASE"/>
    <property type="match status" value="1"/>
</dbReference>
<dbReference type="InterPro" id="IPR007863">
    <property type="entry name" value="Peptidase_M16_C"/>
</dbReference>
<feature type="domain" description="Peptidase M16 N-terminal" evidence="1">
    <location>
        <begin position="4"/>
        <end position="116"/>
    </location>
</feature>
<dbReference type="Pfam" id="PF05193">
    <property type="entry name" value="Peptidase_M16_C"/>
    <property type="match status" value="1"/>
</dbReference>
<dbReference type="GO" id="GO:0046872">
    <property type="term" value="F:metal ion binding"/>
    <property type="evidence" value="ECO:0007669"/>
    <property type="project" value="InterPro"/>
</dbReference>
<dbReference type="STRING" id="1850246.LPB138_09365"/>
<dbReference type="Gene3D" id="3.30.830.10">
    <property type="entry name" value="Metalloenzyme, LuxS/M16 peptidase-like"/>
    <property type="match status" value="2"/>
</dbReference>
<dbReference type="AlphaFoldDB" id="A0A1D8PBZ8"/>
<accession>A0A1D8PBZ8</accession>